<feature type="chain" id="PRO_5003919371" description="TNase-like domain-containing protein" evidence="1">
    <location>
        <begin position="20"/>
        <end position="239"/>
    </location>
</feature>
<dbReference type="EMBL" id="AGWX01000005">
    <property type="protein sequence ID" value="EKS34334.1"/>
    <property type="molecule type" value="Genomic_DNA"/>
</dbReference>
<dbReference type="eggNOG" id="COG1525">
    <property type="taxonomic scope" value="Bacteria"/>
</dbReference>
<dbReference type="RefSeq" id="WP_006022944.1">
    <property type="nucleotide sequence ID" value="NZ_KB375284.1"/>
</dbReference>
<dbReference type="PROSITE" id="PS50830">
    <property type="entry name" value="TNASE_3"/>
    <property type="match status" value="1"/>
</dbReference>
<proteinExistence type="predicted"/>
<gene>
    <name evidence="3" type="ORF">HMPREF9695_04244</name>
</gene>
<accession>K8P0S8</accession>
<keyword evidence="1" id="KW-0732">Signal</keyword>
<dbReference type="SMART" id="SM00318">
    <property type="entry name" value="SNc"/>
    <property type="match status" value="1"/>
</dbReference>
<feature type="domain" description="TNase-like" evidence="2">
    <location>
        <begin position="27"/>
        <end position="143"/>
    </location>
</feature>
<dbReference type="SUPFAM" id="SSF50199">
    <property type="entry name" value="Staphylococcal nuclease"/>
    <property type="match status" value="1"/>
</dbReference>
<dbReference type="PANTHER" id="PTHR12302">
    <property type="entry name" value="EBNA2 BINDING PROTEIN P100"/>
    <property type="match status" value="1"/>
</dbReference>
<dbReference type="InterPro" id="IPR016071">
    <property type="entry name" value="Staphylococal_nuclease_OB-fold"/>
</dbReference>
<name>K8P0S8_9BRAD</name>
<evidence type="ECO:0000313" key="4">
    <source>
        <dbReference type="Proteomes" id="UP000001096"/>
    </source>
</evidence>
<evidence type="ECO:0000259" key="2">
    <source>
        <dbReference type="PROSITE" id="PS50830"/>
    </source>
</evidence>
<reference evidence="3 4" key="1">
    <citation type="submission" date="2012-04" db="EMBL/GenBank/DDBJ databases">
        <title>The Genome Sequence of Afipia broomeae ATCC 49717.</title>
        <authorList>
            <consortium name="The Broad Institute Genome Sequencing Platform"/>
            <person name="Earl A."/>
            <person name="Ward D."/>
            <person name="Feldgarden M."/>
            <person name="Gevers D."/>
            <person name="Huys G."/>
            <person name="Walker B."/>
            <person name="Young S.K."/>
            <person name="Zeng Q."/>
            <person name="Gargeya S."/>
            <person name="Fitzgerald M."/>
            <person name="Haas B."/>
            <person name="Abouelleil A."/>
            <person name="Alvarado L."/>
            <person name="Arachchi H.M."/>
            <person name="Berlin A."/>
            <person name="Chapman S.B."/>
            <person name="Goldberg J."/>
            <person name="Griggs A."/>
            <person name="Gujja S."/>
            <person name="Hansen M."/>
            <person name="Howarth C."/>
            <person name="Imamovic A."/>
            <person name="Larimer J."/>
            <person name="McCowen C."/>
            <person name="Montmayeur A."/>
            <person name="Murphy C."/>
            <person name="Neiman D."/>
            <person name="Pearson M."/>
            <person name="Priest M."/>
            <person name="Roberts A."/>
            <person name="Saif S."/>
            <person name="Shea T."/>
            <person name="Sisk P."/>
            <person name="Sykes S."/>
            <person name="Wortman J."/>
            <person name="Nusbaum C."/>
            <person name="Birren B."/>
        </authorList>
    </citation>
    <scope>NUCLEOTIDE SEQUENCE [LARGE SCALE GENOMIC DNA]</scope>
    <source>
        <strain evidence="3 4">ATCC 49717</strain>
    </source>
</reference>
<dbReference type="InterPro" id="IPR035437">
    <property type="entry name" value="SNase_OB-fold_sf"/>
</dbReference>
<protein>
    <recommendedName>
        <fullName evidence="2">TNase-like domain-containing protein</fullName>
    </recommendedName>
</protein>
<keyword evidence="4" id="KW-1185">Reference proteome</keyword>
<dbReference type="Proteomes" id="UP000001096">
    <property type="component" value="Unassembled WGS sequence"/>
</dbReference>
<evidence type="ECO:0000256" key="1">
    <source>
        <dbReference type="SAM" id="SignalP"/>
    </source>
</evidence>
<evidence type="ECO:0000313" key="3">
    <source>
        <dbReference type="EMBL" id="EKS34334.1"/>
    </source>
</evidence>
<dbReference type="AlphaFoldDB" id="K8P0S8"/>
<sequence>MLRNVSVALLILVVSPALSAEVTGPAKVVDGDTVQVGTHRIRLQGMDAPETDQICLGQSGERWACGVAARDQLAKHAGNGPWTCRGTAKDRFGRLIATCEVNGENVQKWMVRNGWALSFVRYSHIYDADEAEARAAKAGLWAGALIAPWDWRNRNKKTVILGSTEIPAEAQTKLLAAVSAAGAPAPGCDIKGNVNRSGACIYHQPGGRWYAKINMELNGKRWFCSIQEAEAAGCRATKR</sequence>
<organism evidence="3 4">
    <name type="scientific">Afipia broomeae ATCC 49717</name>
    <dbReference type="NCBI Taxonomy" id="883078"/>
    <lineage>
        <taxon>Bacteria</taxon>
        <taxon>Pseudomonadati</taxon>
        <taxon>Pseudomonadota</taxon>
        <taxon>Alphaproteobacteria</taxon>
        <taxon>Hyphomicrobiales</taxon>
        <taxon>Nitrobacteraceae</taxon>
        <taxon>Afipia</taxon>
    </lineage>
</organism>
<feature type="signal peptide" evidence="1">
    <location>
        <begin position="1"/>
        <end position="19"/>
    </location>
</feature>
<dbReference type="HOGENOM" id="CLU_046484_2_0_5"/>
<comment type="caution">
    <text evidence="3">The sequence shown here is derived from an EMBL/GenBank/DDBJ whole genome shotgun (WGS) entry which is preliminary data.</text>
</comment>
<dbReference type="PANTHER" id="PTHR12302:SF26">
    <property type="entry name" value="BLR1266 PROTEIN"/>
    <property type="match status" value="1"/>
</dbReference>
<dbReference type="Pfam" id="PF00565">
    <property type="entry name" value="SNase"/>
    <property type="match status" value="1"/>
</dbReference>
<dbReference type="Gene3D" id="2.40.50.90">
    <property type="match status" value="1"/>
</dbReference>